<sequence length="254" mass="26976">MDFNLQGKVVLITGGSRGLGRAMAQAFAEAGANLAIVSRKLPACEETAAELAKLGVETFAHRCHVANWDEIEPMVDAVYQRFGRIDVLINNAGMSPLYPSLEEVTEDNFDKVIGVNFKGPFRLSALVGARMHRGDGGSIINISSIASLEASPYALPYAGAKAALNVLTTGFAAAYSPNVRVNTICVGPFATDVAEHWADPPDHDNPGWTKGGMRVGLPKEMVPAALWLASDTSSFTNGALIRIDGGPARARLRP</sequence>
<feature type="domain" description="Ketoreductase" evidence="5">
    <location>
        <begin position="8"/>
        <end position="200"/>
    </location>
</feature>
<dbReference type="InterPro" id="IPR020904">
    <property type="entry name" value="Sc_DH/Rdtase_CS"/>
</dbReference>
<dbReference type="InterPro" id="IPR036291">
    <property type="entry name" value="NAD(P)-bd_dom_sf"/>
</dbReference>
<organism evidence="6 7">
    <name type="scientific">Phenylobacterium parvum</name>
    <dbReference type="NCBI Taxonomy" id="2201350"/>
    <lineage>
        <taxon>Bacteria</taxon>
        <taxon>Pseudomonadati</taxon>
        <taxon>Pseudomonadota</taxon>
        <taxon>Alphaproteobacteria</taxon>
        <taxon>Caulobacterales</taxon>
        <taxon>Caulobacteraceae</taxon>
        <taxon>Phenylobacterium</taxon>
    </lineage>
</organism>
<dbReference type="PROSITE" id="PS00061">
    <property type="entry name" value="ADH_SHORT"/>
    <property type="match status" value="1"/>
</dbReference>
<proteinExistence type="inferred from homology"/>
<dbReference type="Pfam" id="PF00106">
    <property type="entry name" value="adh_short"/>
    <property type="match status" value="1"/>
</dbReference>
<dbReference type="RefSeq" id="WP_110449745.1">
    <property type="nucleotide sequence ID" value="NZ_CP029479.1"/>
</dbReference>
<name>A0A2Z3HSL4_9CAUL</name>
<evidence type="ECO:0000313" key="6">
    <source>
        <dbReference type="EMBL" id="AWM77176.1"/>
    </source>
</evidence>
<evidence type="ECO:0000256" key="4">
    <source>
        <dbReference type="RuleBase" id="RU000363"/>
    </source>
</evidence>
<dbReference type="PRINTS" id="PR00080">
    <property type="entry name" value="SDRFAMILY"/>
</dbReference>
<dbReference type="Gene3D" id="3.40.50.720">
    <property type="entry name" value="NAD(P)-binding Rossmann-like Domain"/>
    <property type="match status" value="1"/>
</dbReference>
<dbReference type="SUPFAM" id="SSF51735">
    <property type="entry name" value="NAD(P)-binding Rossmann-fold domains"/>
    <property type="match status" value="1"/>
</dbReference>
<dbReference type="InterPro" id="IPR002347">
    <property type="entry name" value="SDR_fam"/>
</dbReference>
<dbReference type="SMART" id="SM00822">
    <property type="entry name" value="PKS_KR"/>
    <property type="match status" value="1"/>
</dbReference>
<reference evidence="7" key="1">
    <citation type="submission" date="2018-05" db="EMBL/GenBank/DDBJ databases">
        <title>Genome sequencing of Phenylobacterium sp. HYN0004.</title>
        <authorList>
            <person name="Yi H."/>
            <person name="Baek C."/>
        </authorList>
    </citation>
    <scope>NUCLEOTIDE SEQUENCE [LARGE SCALE GENOMIC DNA]</scope>
    <source>
        <strain evidence="7">HYN0004</strain>
    </source>
</reference>
<dbReference type="GO" id="GO:0047838">
    <property type="term" value="F:D-xylose 1-dehydrogenase (NAD+) activity"/>
    <property type="evidence" value="ECO:0007669"/>
    <property type="project" value="UniProtKB-EC"/>
</dbReference>
<evidence type="ECO:0000259" key="5">
    <source>
        <dbReference type="SMART" id="SM00822"/>
    </source>
</evidence>
<dbReference type="AlphaFoldDB" id="A0A2Z3HSL4"/>
<gene>
    <name evidence="6" type="ORF">HYN04_05005</name>
</gene>
<dbReference type="PRINTS" id="PR00081">
    <property type="entry name" value="GDHRDH"/>
</dbReference>
<dbReference type="Proteomes" id="UP000247763">
    <property type="component" value="Chromosome"/>
</dbReference>
<dbReference type="PANTHER" id="PTHR42760">
    <property type="entry name" value="SHORT-CHAIN DEHYDROGENASES/REDUCTASES FAMILY MEMBER"/>
    <property type="match status" value="1"/>
</dbReference>
<dbReference type="KEGG" id="phb:HYN04_05005"/>
<dbReference type="OrthoDB" id="9789398at2"/>
<dbReference type="EC" id="1.1.1.175" evidence="2"/>
<comment type="similarity">
    <text evidence="1 4">Belongs to the short-chain dehydrogenases/reductases (SDR) family.</text>
</comment>
<dbReference type="InterPro" id="IPR057326">
    <property type="entry name" value="KR_dom"/>
</dbReference>
<evidence type="ECO:0000313" key="7">
    <source>
        <dbReference type="Proteomes" id="UP000247763"/>
    </source>
</evidence>
<dbReference type="FunFam" id="3.40.50.720:FF:000084">
    <property type="entry name" value="Short-chain dehydrogenase reductase"/>
    <property type="match status" value="1"/>
</dbReference>
<evidence type="ECO:0000256" key="1">
    <source>
        <dbReference type="ARBA" id="ARBA00006484"/>
    </source>
</evidence>
<evidence type="ECO:0000256" key="3">
    <source>
        <dbReference type="ARBA" id="ARBA00069939"/>
    </source>
</evidence>
<accession>A0A2Z3HSL4</accession>
<keyword evidence="7" id="KW-1185">Reference proteome</keyword>
<protein>
    <recommendedName>
        <fullName evidence="3">D-xylose 1-dehydrogenase</fullName>
        <ecNumber evidence="2">1.1.1.175</ecNumber>
    </recommendedName>
</protein>
<dbReference type="EMBL" id="CP029479">
    <property type="protein sequence ID" value="AWM77176.1"/>
    <property type="molecule type" value="Genomic_DNA"/>
</dbReference>
<evidence type="ECO:0000256" key="2">
    <source>
        <dbReference type="ARBA" id="ARBA00066641"/>
    </source>
</evidence>